<keyword evidence="16" id="KW-1185">Reference proteome</keyword>
<keyword evidence="3" id="KW-0963">Cytoplasm</keyword>
<dbReference type="Gene3D" id="1.10.510.10">
    <property type="entry name" value="Transferase(Phosphotransferase) domain 1"/>
    <property type="match status" value="1"/>
</dbReference>
<dbReference type="InterPro" id="IPR017441">
    <property type="entry name" value="Protein_kinase_ATP_BS"/>
</dbReference>
<dbReference type="GO" id="GO:0005634">
    <property type="term" value="C:nucleus"/>
    <property type="evidence" value="ECO:0007669"/>
    <property type="project" value="UniProtKB-ARBA"/>
</dbReference>
<feature type="compositionally biased region" description="Polar residues" evidence="13">
    <location>
        <begin position="13"/>
        <end position="29"/>
    </location>
</feature>
<dbReference type="InterPro" id="IPR011009">
    <property type="entry name" value="Kinase-like_dom_sf"/>
</dbReference>
<sequence length="780" mass="84747">MLGQGDKLKKLFRTSSSGNSIDGTPNHPLTISVSNSSLAAAAAAPTAPEHQHEYYHHKTTSSVGGPPEDHTATTSEEGMSGGMQNGPTSPSHQIGSGSGVMRPGKDEKEEEEETGREKQERLPLRPPPPPQSPSESIRSRSVISSKRAASIDQPATAAGMVILGGTTAIAKQEEQGQEPGFWAAWRVGAFDKQEIKSKLTIEGPGWNSGNIINKFPASNEDSVRPLADHSSNNSALLASLAQTLSATASALPSNGRTLPNSPKVPPPFPSQSSSSDRPYPSPSRQRPPLSRFRPTGGSFDGLDASPPSALSSSLTDSDSTDSLNLTTVSATYAAPGAASGNDKSRRGFMMKTPQTFQSHHSFASSMYHPASVPHLPLTGVDNETITVSSTGDGYVYLNQYKLSNETLGHGTYSIVKLAYNTEDNTHYAMKILSKKKLMKKHRLTRKSGDPMQEAYREIAILKKLNHPNIIRLVEVLDDPSEDSLYMVFELLERGEVLVIPTEHPLHESTVRRLFRDLILGVEYLHYNGILHRDLKPSNLLLDDNGRLKIADFGLSHMFDGKDDLLGGTVGTPAFHAPEILACSNAASTVRIAGSSNPASRSGSLSRAGSDSDSEKIMSNRRILCSGIPMDVWSMGITLFALVFGDVPFRDQFVVDLYNQIKSSPPIFPPDIVISDQLQDLIIRLLEKDPEQRITLAEMRKHNWVTQGGTCPLMPSEEDNCKVQIEITEEDVKNSVRSIPHLDTLILIKAMLKRGSFHHPFKGNDDNRKGSLDSNLPPSSH</sequence>
<organism evidence="15 16">
    <name type="scientific">Hypsibius exemplaris</name>
    <name type="common">Freshwater tardigrade</name>
    <dbReference type="NCBI Taxonomy" id="2072580"/>
    <lineage>
        <taxon>Eukaryota</taxon>
        <taxon>Metazoa</taxon>
        <taxon>Ecdysozoa</taxon>
        <taxon>Tardigrada</taxon>
        <taxon>Eutardigrada</taxon>
        <taxon>Parachela</taxon>
        <taxon>Hypsibioidea</taxon>
        <taxon>Hypsibiidae</taxon>
        <taxon>Hypsibius</taxon>
    </lineage>
</organism>
<evidence type="ECO:0000256" key="11">
    <source>
        <dbReference type="ARBA" id="ARBA00047430"/>
    </source>
</evidence>
<evidence type="ECO:0000256" key="3">
    <source>
        <dbReference type="ARBA" id="ARBA00022490"/>
    </source>
</evidence>
<accession>A0A1W0WDH7</accession>
<dbReference type="SUPFAM" id="SSF56112">
    <property type="entry name" value="Protein kinase-like (PK-like)"/>
    <property type="match status" value="1"/>
</dbReference>
<evidence type="ECO:0000256" key="12">
    <source>
        <dbReference type="PROSITE-ProRule" id="PRU10141"/>
    </source>
</evidence>
<name>A0A1W0WDH7_HYPEX</name>
<keyword evidence="8 12" id="KW-0067">ATP-binding</keyword>
<evidence type="ECO:0000259" key="14">
    <source>
        <dbReference type="PROSITE" id="PS50011"/>
    </source>
</evidence>
<feature type="compositionally biased region" description="Low complexity" evidence="13">
    <location>
        <begin position="270"/>
        <end position="294"/>
    </location>
</feature>
<dbReference type="Pfam" id="PF00069">
    <property type="entry name" value="Pkinase"/>
    <property type="match status" value="2"/>
</dbReference>
<dbReference type="GO" id="GO:0005737">
    <property type="term" value="C:cytoplasm"/>
    <property type="evidence" value="ECO:0007669"/>
    <property type="project" value="UniProtKB-SubCell"/>
</dbReference>
<feature type="compositionally biased region" description="Low complexity" evidence="13">
    <location>
        <begin position="598"/>
        <end position="610"/>
    </location>
</feature>
<proteinExistence type="predicted"/>
<evidence type="ECO:0000256" key="13">
    <source>
        <dbReference type="SAM" id="MobiDB-lite"/>
    </source>
</evidence>
<dbReference type="SMART" id="SM00220">
    <property type="entry name" value="S_TKc"/>
    <property type="match status" value="1"/>
</dbReference>
<evidence type="ECO:0000256" key="6">
    <source>
        <dbReference type="ARBA" id="ARBA00022741"/>
    </source>
</evidence>
<keyword evidence="5" id="KW-0808">Transferase</keyword>
<dbReference type="OrthoDB" id="68483at2759"/>
<comment type="catalytic activity">
    <reaction evidence="11">
        <text>L-seryl-[protein] + ATP = O-phospho-L-seryl-[protein] + ADP + H(+)</text>
        <dbReference type="Rhea" id="RHEA:17989"/>
        <dbReference type="Rhea" id="RHEA-COMP:9863"/>
        <dbReference type="Rhea" id="RHEA-COMP:11604"/>
        <dbReference type="ChEBI" id="CHEBI:15378"/>
        <dbReference type="ChEBI" id="CHEBI:29999"/>
        <dbReference type="ChEBI" id="CHEBI:30616"/>
        <dbReference type="ChEBI" id="CHEBI:83421"/>
        <dbReference type="ChEBI" id="CHEBI:456216"/>
        <dbReference type="EC" id="2.7.11.17"/>
    </reaction>
</comment>
<reference evidence="16" key="1">
    <citation type="submission" date="2017-01" db="EMBL/GenBank/DDBJ databases">
        <title>Comparative genomics of anhydrobiosis in the tardigrade Hypsibius dujardini.</title>
        <authorList>
            <person name="Yoshida Y."/>
            <person name="Koutsovoulos G."/>
            <person name="Laetsch D."/>
            <person name="Stevens L."/>
            <person name="Kumar S."/>
            <person name="Horikawa D."/>
            <person name="Ishino K."/>
            <person name="Komine S."/>
            <person name="Tomita M."/>
            <person name="Blaxter M."/>
            <person name="Arakawa K."/>
        </authorList>
    </citation>
    <scope>NUCLEOTIDE SEQUENCE [LARGE SCALE GENOMIC DNA]</scope>
    <source>
        <strain evidence="16">Z151</strain>
    </source>
</reference>
<dbReference type="GO" id="GO:0005516">
    <property type="term" value="F:calmodulin binding"/>
    <property type="evidence" value="ECO:0007669"/>
    <property type="project" value="UniProtKB-KW"/>
</dbReference>
<dbReference type="FunFam" id="3.30.200.20:FF:000429">
    <property type="entry name" value="Calcium/calmodulin-dependent protein kinase kinase"/>
    <property type="match status" value="1"/>
</dbReference>
<evidence type="ECO:0000256" key="8">
    <source>
        <dbReference type="ARBA" id="ARBA00022840"/>
    </source>
</evidence>
<feature type="compositionally biased region" description="Basic and acidic residues" evidence="13">
    <location>
        <begin position="761"/>
        <end position="770"/>
    </location>
</feature>
<dbReference type="PROSITE" id="PS00108">
    <property type="entry name" value="PROTEIN_KINASE_ST"/>
    <property type="match status" value="1"/>
</dbReference>
<protein>
    <recommendedName>
        <fullName evidence="2">calcium/calmodulin-dependent protein kinase</fullName>
        <ecNumber evidence="2">2.7.11.17</ecNumber>
    </recommendedName>
</protein>
<dbReference type="PANTHER" id="PTHR43895:SF164">
    <property type="entry name" value="CALCIUM_CALMODULIN-DEPENDENT PROTEIN KINASE KINASE"/>
    <property type="match status" value="1"/>
</dbReference>
<feature type="compositionally biased region" description="Low complexity" evidence="13">
    <location>
        <begin position="302"/>
        <end position="320"/>
    </location>
</feature>
<dbReference type="InterPro" id="IPR000719">
    <property type="entry name" value="Prot_kinase_dom"/>
</dbReference>
<dbReference type="EMBL" id="MTYJ01000128">
    <property type="protein sequence ID" value="OQV13217.1"/>
    <property type="molecule type" value="Genomic_DNA"/>
</dbReference>
<dbReference type="GO" id="GO:0061762">
    <property type="term" value="P:CAMKK-AMPK signaling cascade"/>
    <property type="evidence" value="ECO:0007669"/>
    <property type="project" value="TreeGrafter"/>
</dbReference>
<gene>
    <name evidence="15" type="ORF">BV898_12541</name>
</gene>
<feature type="compositionally biased region" description="Polar residues" evidence="13">
    <location>
        <begin position="85"/>
        <end position="95"/>
    </location>
</feature>
<dbReference type="PANTHER" id="PTHR43895">
    <property type="entry name" value="CALCIUM/CALMODULIN-DEPENDENT PROTEIN KINASE KINASE-RELATED"/>
    <property type="match status" value="1"/>
</dbReference>
<dbReference type="GO" id="GO:0004683">
    <property type="term" value="F:calcium/calmodulin-dependent protein kinase activity"/>
    <property type="evidence" value="ECO:0007669"/>
    <property type="project" value="UniProtKB-EC"/>
</dbReference>
<evidence type="ECO:0000256" key="4">
    <source>
        <dbReference type="ARBA" id="ARBA00022527"/>
    </source>
</evidence>
<evidence type="ECO:0000313" key="16">
    <source>
        <dbReference type="Proteomes" id="UP000192578"/>
    </source>
</evidence>
<keyword evidence="7 15" id="KW-0418">Kinase</keyword>
<keyword evidence="6 12" id="KW-0547">Nucleotide-binding</keyword>
<evidence type="ECO:0000256" key="2">
    <source>
        <dbReference type="ARBA" id="ARBA00012434"/>
    </source>
</evidence>
<comment type="subcellular location">
    <subcellularLocation>
        <location evidence="1">Cytoplasm</location>
    </subcellularLocation>
</comment>
<dbReference type="Gene3D" id="3.30.200.20">
    <property type="entry name" value="Phosphorylase Kinase, domain 1"/>
    <property type="match status" value="1"/>
</dbReference>
<feature type="binding site" evidence="12">
    <location>
        <position position="430"/>
    </location>
    <ligand>
        <name>ATP</name>
        <dbReference type="ChEBI" id="CHEBI:30616"/>
    </ligand>
</feature>
<feature type="region of interest" description="Disordered" evidence="13">
    <location>
        <begin position="250"/>
        <end position="320"/>
    </location>
</feature>
<keyword evidence="4" id="KW-0723">Serine/threonine-protein kinase</keyword>
<dbReference type="GO" id="GO:0005524">
    <property type="term" value="F:ATP binding"/>
    <property type="evidence" value="ECO:0007669"/>
    <property type="project" value="UniProtKB-UniRule"/>
</dbReference>
<evidence type="ECO:0000256" key="1">
    <source>
        <dbReference type="ARBA" id="ARBA00004496"/>
    </source>
</evidence>
<feature type="compositionally biased region" description="Low complexity" evidence="13">
    <location>
        <begin position="133"/>
        <end position="147"/>
    </location>
</feature>
<evidence type="ECO:0000313" key="15">
    <source>
        <dbReference type="EMBL" id="OQV13217.1"/>
    </source>
</evidence>
<dbReference type="PROSITE" id="PS00107">
    <property type="entry name" value="PROTEIN_KINASE_ATP"/>
    <property type="match status" value="1"/>
</dbReference>
<feature type="region of interest" description="Disordered" evidence="13">
    <location>
        <begin position="1"/>
        <end position="29"/>
    </location>
</feature>
<comment type="caution">
    <text evidence="15">The sequence shown here is derived from an EMBL/GenBank/DDBJ whole genome shotgun (WGS) entry which is preliminary data.</text>
</comment>
<evidence type="ECO:0000256" key="7">
    <source>
        <dbReference type="ARBA" id="ARBA00022777"/>
    </source>
</evidence>
<evidence type="ECO:0000256" key="10">
    <source>
        <dbReference type="ARBA" id="ARBA00047307"/>
    </source>
</evidence>
<comment type="catalytic activity">
    <reaction evidence="10">
        <text>L-threonyl-[protein] + ATP = O-phospho-L-threonyl-[protein] + ADP + H(+)</text>
        <dbReference type="Rhea" id="RHEA:46608"/>
        <dbReference type="Rhea" id="RHEA-COMP:11060"/>
        <dbReference type="Rhea" id="RHEA-COMP:11605"/>
        <dbReference type="ChEBI" id="CHEBI:15378"/>
        <dbReference type="ChEBI" id="CHEBI:30013"/>
        <dbReference type="ChEBI" id="CHEBI:30616"/>
        <dbReference type="ChEBI" id="CHEBI:61977"/>
        <dbReference type="ChEBI" id="CHEBI:456216"/>
        <dbReference type="EC" id="2.7.11.17"/>
    </reaction>
</comment>
<dbReference type="EC" id="2.7.11.17" evidence="2"/>
<dbReference type="Proteomes" id="UP000192578">
    <property type="component" value="Unassembled WGS sequence"/>
</dbReference>
<evidence type="ECO:0000256" key="9">
    <source>
        <dbReference type="ARBA" id="ARBA00022860"/>
    </source>
</evidence>
<feature type="region of interest" description="Disordered" evidence="13">
    <location>
        <begin position="758"/>
        <end position="780"/>
    </location>
</feature>
<dbReference type="InterPro" id="IPR008271">
    <property type="entry name" value="Ser/Thr_kinase_AS"/>
</dbReference>
<keyword evidence="9" id="KW-0112">Calmodulin-binding</keyword>
<evidence type="ECO:0000256" key="5">
    <source>
        <dbReference type="ARBA" id="ARBA00022679"/>
    </source>
</evidence>
<dbReference type="PROSITE" id="PS50011">
    <property type="entry name" value="PROTEIN_KINASE_DOM"/>
    <property type="match status" value="1"/>
</dbReference>
<feature type="compositionally biased region" description="Polar residues" evidence="13">
    <location>
        <begin position="771"/>
        <end position="780"/>
    </location>
</feature>
<feature type="domain" description="Protein kinase" evidence="14">
    <location>
        <begin position="401"/>
        <end position="704"/>
    </location>
</feature>
<feature type="region of interest" description="Disordered" evidence="13">
    <location>
        <begin position="41"/>
        <end position="151"/>
    </location>
</feature>
<feature type="region of interest" description="Disordered" evidence="13">
    <location>
        <begin position="593"/>
        <end position="612"/>
    </location>
</feature>
<dbReference type="AlphaFoldDB" id="A0A1W0WDH7"/>